<dbReference type="EMBL" id="JACOPO010000002">
    <property type="protein sequence ID" value="MBC5721896.1"/>
    <property type="molecule type" value="Genomic_DNA"/>
</dbReference>
<sequence>MSTRIISFFSDLRPGLTERLYRYPGQQGRPPLSGAHTNEAPLYYLLTTFAPVDEILYLRTRQVREDQVDCGREGSLTAEEYLQKRVARFCQDRGLPQPQMTPLDYDPANPDMEQALRALLTGIQPRDRIYLDVTGGPRNVSFLMLLLTRALSYKNCSVEQVVYSSIVNGQNAVVELANVPQLFDIINGLHEFTSFGSADTLVRVLAQDPAPQVQDLIRDLQAFTEAIRLCRADLDLLEQMLADLNRDLDRCGALQDSHPLLSALLPVFRQELGFGDRKLTITGLVRWCAQNRMIQQAMTIYNEHLAHAMIQGETPYLLVSPDARELLSREPFYAKSQREVTDSDCFQSFSYHLVAELERWAASTGNVPFPKLAGAERRQILQQALSQPGVRAALMVEAAADPLEGTAIPPALPSLPVESQALVHLLRALFQSPGQRRTREGSLSYLAQQDQLELALPVLQKDWKKDSQMADVLERLADPGHNGDRLRRILLTPLSAAPYRQVVLDLLDRRKLRLRPGASVAVFVRLALDNQYVNLMRNQINHALGDSSNRGKMHALNRLGYHANLGRLTTQELASFFLESVGRLEHLGREVKAASGAPLPQPPESPSPQVTEDLLRQLQEKANAKML</sequence>
<evidence type="ECO:0000313" key="2">
    <source>
        <dbReference type="EMBL" id="MBC5721896.1"/>
    </source>
</evidence>
<proteinExistence type="predicted"/>
<protein>
    <submittedName>
        <fullName evidence="2">TM1812 family CRISPR-associated protein</fullName>
    </submittedName>
</protein>
<feature type="coiled-coil region" evidence="1">
    <location>
        <begin position="227"/>
        <end position="254"/>
    </location>
</feature>
<comment type="caution">
    <text evidence="2">The sequence shown here is derived from an EMBL/GenBank/DDBJ whole genome shotgun (WGS) entry which is preliminary data.</text>
</comment>
<organism evidence="2 3">
    <name type="scientific">Flintibacter hominis</name>
    <dbReference type="NCBI Taxonomy" id="2763048"/>
    <lineage>
        <taxon>Bacteria</taxon>
        <taxon>Bacillati</taxon>
        <taxon>Bacillota</taxon>
        <taxon>Clostridia</taxon>
        <taxon>Eubacteriales</taxon>
        <taxon>Flintibacter</taxon>
    </lineage>
</organism>
<accession>A0A8J6MCJ7</accession>
<dbReference type="RefSeq" id="WP_186852214.1">
    <property type="nucleotide sequence ID" value="NZ_JACOPO010000002.1"/>
</dbReference>
<dbReference type="AlphaFoldDB" id="A0A8J6MCJ7"/>
<evidence type="ECO:0000256" key="1">
    <source>
        <dbReference type="SAM" id="Coils"/>
    </source>
</evidence>
<name>A0A8J6MCJ7_9FIRM</name>
<keyword evidence="1" id="KW-0175">Coiled coil</keyword>
<evidence type="ECO:0000313" key="3">
    <source>
        <dbReference type="Proteomes" id="UP000628736"/>
    </source>
</evidence>
<keyword evidence="3" id="KW-1185">Reference proteome</keyword>
<dbReference type="Proteomes" id="UP000628736">
    <property type="component" value="Unassembled WGS sequence"/>
</dbReference>
<gene>
    <name evidence="2" type="ORF">H8S11_03555</name>
</gene>
<reference evidence="2" key="1">
    <citation type="submission" date="2020-08" db="EMBL/GenBank/DDBJ databases">
        <title>Genome public.</title>
        <authorList>
            <person name="Liu C."/>
            <person name="Sun Q."/>
        </authorList>
    </citation>
    <scope>NUCLEOTIDE SEQUENCE</scope>
    <source>
        <strain evidence="2">NSJ-23</strain>
    </source>
</reference>